<protein>
    <recommendedName>
        <fullName evidence="4">Glycosyltransferase RgtA/B/C/D-like domain-containing protein</fullName>
    </recommendedName>
</protein>
<feature type="transmembrane region" description="Helical" evidence="1">
    <location>
        <begin position="367"/>
        <end position="387"/>
    </location>
</feature>
<organism evidence="2 3">
    <name type="scientific">Candidatus Gottesmanbacteria bacterium RIFCSPLOWO2_01_FULL_49_10</name>
    <dbReference type="NCBI Taxonomy" id="1798396"/>
    <lineage>
        <taxon>Bacteria</taxon>
        <taxon>Candidatus Gottesmaniibacteriota</taxon>
    </lineage>
</organism>
<feature type="transmembrane region" description="Helical" evidence="1">
    <location>
        <begin position="6"/>
        <end position="27"/>
    </location>
</feature>
<sequence length="415" mass="47833">MRRTIIGAALFLFVFIVYLGVATKFTYIPRWELDHLNPLAKALSSFRLDIPDPSSRYDLIFYKGRWYAPWGILAAMFLIPMQVAAGRYVPAIYLTVLFASINVLVVSVLLLRIRREFFPEMSLFDIFVFLTFFAFGTAQFYVGTLGSSWHVDQMVTTTFSILGIAVIFKKKRKTLDYLLSVGLFSITLLGRATMVLLVSIPAVLYLVQYVHTKGWSISSFKRVVVRGIVIFGLPLGLFSLLFFFYNYLRFENPFEYGYRYIQEAPYLASIRLSQGIMSWTNLRHNIWYFLFEVPAIIYDHGVKLRFSLEGNSIFFLSPGFFAIILAKPFFSYRGRFTLDPYRLSLWFASVATMSPSLFLYSTGWMQFGYRYSLDIVLPLLLLCVFGMKGKTNAVFSLGVVFSLWIYYTGIRALNP</sequence>
<keyword evidence="1" id="KW-0472">Membrane</keyword>
<feature type="transmembrane region" description="Helical" evidence="1">
    <location>
        <begin position="313"/>
        <end position="331"/>
    </location>
</feature>
<dbReference type="STRING" id="1798396.A2973_00800"/>
<feature type="transmembrane region" description="Helical" evidence="1">
    <location>
        <begin position="123"/>
        <end position="142"/>
    </location>
</feature>
<keyword evidence="1" id="KW-0812">Transmembrane</keyword>
<feature type="transmembrane region" description="Helical" evidence="1">
    <location>
        <begin position="148"/>
        <end position="168"/>
    </location>
</feature>
<dbReference type="EMBL" id="MFJZ01000058">
    <property type="protein sequence ID" value="OGG29124.1"/>
    <property type="molecule type" value="Genomic_DNA"/>
</dbReference>
<gene>
    <name evidence="2" type="ORF">A2973_00800</name>
</gene>
<feature type="transmembrane region" description="Helical" evidence="1">
    <location>
        <begin position="91"/>
        <end position="111"/>
    </location>
</feature>
<proteinExistence type="predicted"/>
<feature type="transmembrane region" description="Helical" evidence="1">
    <location>
        <begin position="66"/>
        <end position="85"/>
    </location>
</feature>
<accession>A0A1F6AWR0</accession>
<feature type="transmembrane region" description="Helical" evidence="1">
    <location>
        <begin position="177"/>
        <end position="207"/>
    </location>
</feature>
<feature type="transmembrane region" description="Helical" evidence="1">
    <location>
        <begin position="393"/>
        <end position="413"/>
    </location>
</feature>
<keyword evidence="1" id="KW-1133">Transmembrane helix</keyword>
<evidence type="ECO:0000313" key="2">
    <source>
        <dbReference type="EMBL" id="OGG29124.1"/>
    </source>
</evidence>
<feature type="transmembrane region" description="Helical" evidence="1">
    <location>
        <begin position="343"/>
        <end position="360"/>
    </location>
</feature>
<comment type="caution">
    <text evidence="2">The sequence shown here is derived from an EMBL/GenBank/DDBJ whole genome shotgun (WGS) entry which is preliminary data.</text>
</comment>
<dbReference type="Proteomes" id="UP000176409">
    <property type="component" value="Unassembled WGS sequence"/>
</dbReference>
<evidence type="ECO:0000313" key="3">
    <source>
        <dbReference type="Proteomes" id="UP000176409"/>
    </source>
</evidence>
<name>A0A1F6AWR0_9BACT</name>
<feature type="transmembrane region" description="Helical" evidence="1">
    <location>
        <begin position="227"/>
        <end position="248"/>
    </location>
</feature>
<evidence type="ECO:0000256" key="1">
    <source>
        <dbReference type="SAM" id="Phobius"/>
    </source>
</evidence>
<evidence type="ECO:0008006" key="4">
    <source>
        <dbReference type="Google" id="ProtNLM"/>
    </source>
</evidence>
<dbReference type="AlphaFoldDB" id="A0A1F6AWR0"/>
<reference evidence="2 3" key="1">
    <citation type="journal article" date="2016" name="Nat. Commun.">
        <title>Thousands of microbial genomes shed light on interconnected biogeochemical processes in an aquifer system.</title>
        <authorList>
            <person name="Anantharaman K."/>
            <person name="Brown C.T."/>
            <person name="Hug L.A."/>
            <person name="Sharon I."/>
            <person name="Castelle C.J."/>
            <person name="Probst A.J."/>
            <person name="Thomas B.C."/>
            <person name="Singh A."/>
            <person name="Wilkins M.J."/>
            <person name="Karaoz U."/>
            <person name="Brodie E.L."/>
            <person name="Williams K.H."/>
            <person name="Hubbard S.S."/>
            <person name="Banfield J.F."/>
        </authorList>
    </citation>
    <scope>NUCLEOTIDE SEQUENCE [LARGE SCALE GENOMIC DNA]</scope>
</reference>